<dbReference type="EMBL" id="AMQM01005188">
    <property type="status" value="NOT_ANNOTATED_CDS"/>
    <property type="molecule type" value="Genomic_DNA"/>
</dbReference>
<reference evidence="9" key="1">
    <citation type="submission" date="2012-12" db="EMBL/GenBank/DDBJ databases">
        <authorList>
            <person name="Hellsten U."/>
            <person name="Grimwood J."/>
            <person name="Chapman J.A."/>
            <person name="Shapiro H."/>
            <person name="Aerts A."/>
            <person name="Otillar R.P."/>
            <person name="Terry A.Y."/>
            <person name="Boore J.L."/>
            <person name="Simakov O."/>
            <person name="Marletaz F."/>
            <person name="Cho S.-J."/>
            <person name="Edsinger-Gonzales E."/>
            <person name="Havlak P."/>
            <person name="Kuo D.-H."/>
            <person name="Larsson T."/>
            <person name="Lv J."/>
            <person name="Arendt D."/>
            <person name="Savage R."/>
            <person name="Osoegawa K."/>
            <person name="de Jong P."/>
            <person name="Lindberg D.R."/>
            <person name="Seaver E.C."/>
            <person name="Weisblat D.A."/>
            <person name="Putnam N.H."/>
            <person name="Grigoriev I.V."/>
            <person name="Rokhsar D.S."/>
        </authorList>
    </citation>
    <scope>NUCLEOTIDE SEQUENCE</scope>
</reference>
<evidence type="ECO:0000313" key="7">
    <source>
        <dbReference type="EMBL" id="ESO00777.1"/>
    </source>
</evidence>
<keyword evidence="2 4" id="KW-0371">Homeobox</keyword>
<accession>T1EIT8</accession>
<comment type="subcellular location">
    <subcellularLocation>
        <location evidence="4 5">Nucleus</location>
    </subcellularLocation>
</comment>
<evidence type="ECO:0000313" key="8">
    <source>
        <dbReference type="EnsemblMetazoa" id="HelroP138328"/>
    </source>
</evidence>
<evidence type="ECO:0000259" key="6">
    <source>
        <dbReference type="PROSITE" id="PS50071"/>
    </source>
</evidence>
<dbReference type="HOGENOM" id="CLU_049543_14_1_1"/>
<protein>
    <recommendedName>
        <fullName evidence="6">Homeobox domain-containing protein</fullName>
    </recommendedName>
</protein>
<keyword evidence="3 4" id="KW-0539">Nucleus</keyword>
<dbReference type="KEGG" id="hro:HELRODRAFT_138328"/>
<dbReference type="GO" id="GO:0005634">
    <property type="term" value="C:nucleus"/>
    <property type="evidence" value="ECO:0007669"/>
    <property type="project" value="UniProtKB-SubCell"/>
</dbReference>
<dbReference type="Gene3D" id="1.10.10.60">
    <property type="entry name" value="Homeodomain-like"/>
    <property type="match status" value="1"/>
</dbReference>
<dbReference type="CDD" id="cd00086">
    <property type="entry name" value="homeodomain"/>
    <property type="match status" value="1"/>
</dbReference>
<evidence type="ECO:0000256" key="4">
    <source>
        <dbReference type="PROSITE-ProRule" id="PRU00108"/>
    </source>
</evidence>
<evidence type="ECO:0000256" key="1">
    <source>
        <dbReference type="ARBA" id="ARBA00023125"/>
    </source>
</evidence>
<evidence type="ECO:0000256" key="3">
    <source>
        <dbReference type="ARBA" id="ARBA00023242"/>
    </source>
</evidence>
<organism evidence="8 9">
    <name type="scientific">Helobdella robusta</name>
    <name type="common">Californian leech</name>
    <dbReference type="NCBI Taxonomy" id="6412"/>
    <lineage>
        <taxon>Eukaryota</taxon>
        <taxon>Metazoa</taxon>
        <taxon>Spiralia</taxon>
        <taxon>Lophotrochozoa</taxon>
        <taxon>Annelida</taxon>
        <taxon>Clitellata</taxon>
        <taxon>Hirudinea</taxon>
        <taxon>Rhynchobdellida</taxon>
        <taxon>Glossiphoniidae</taxon>
        <taxon>Helobdella</taxon>
    </lineage>
</organism>
<dbReference type="OrthoDB" id="4187154at2759"/>
<reference evidence="7 9" key="2">
    <citation type="journal article" date="2013" name="Nature">
        <title>Insights into bilaterian evolution from three spiralian genomes.</title>
        <authorList>
            <person name="Simakov O."/>
            <person name="Marletaz F."/>
            <person name="Cho S.J."/>
            <person name="Edsinger-Gonzales E."/>
            <person name="Havlak P."/>
            <person name="Hellsten U."/>
            <person name="Kuo D.H."/>
            <person name="Larsson T."/>
            <person name="Lv J."/>
            <person name="Arendt D."/>
            <person name="Savage R."/>
            <person name="Osoegawa K."/>
            <person name="de Jong P."/>
            <person name="Grimwood J."/>
            <person name="Chapman J.A."/>
            <person name="Shapiro H."/>
            <person name="Aerts A."/>
            <person name="Otillar R.P."/>
            <person name="Terry A.Y."/>
            <person name="Boore J.L."/>
            <person name="Grigoriev I.V."/>
            <person name="Lindberg D.R."/>
            <person name="Seaver E.C."/>
            <person name="Weisblat D.A."/>
            <person name="Putnam N.H."/>
            <person name="Rokhsar D.S."/>
        </authorList>
    </citation>
    <scope>NUCLEOTIDE SEQUENCE</scope>
</reference>
<dbReference type="AlphaFoldDB" id="T1EIT8"/>
<evidence type="ECO:0000256" key="5">
    <source>
        <dbReference type="RuleBase" id="RU000682"/>
    </source>
</evidence>
<dbReference type="InterPro" id="IPR009057">
    <property type="entry name" value="Homeodomain-like_sf"/>
</dbReference>
<dbReference type="SUPFAM" id="SSF46689">
    <property type="entry name" value="Homeodomain-like"/>
    <property type="match status" value="1"/>
</dbReference>
<dbReference type="GeneID" id="20196488"/>
<dbReference type="Proteomes" id="UP000015101">
    <property type="component" value="Unassembled WGS sequence"/>
</dbReference>
<sequence length="54" mass="6494">KKKTILPNEKTQILEDYYQSHLTFPYPDQETRELLASQCGISHNQVLKWFSNRR</sequence>
<name>T1EIT8_HELRO</name>
<dbReference type="PROSITE" id="PS50071">
    <property type="entry name" value="HOMEOBOX_2"/>
    <property type="match status" value="1"/>
</dbReference>
<keyword evidence="9" id="KW-1185">Reference proteome</keyword>
<dbReference type="InterPro" id="IPR001356">
    <property type="entry name" value="HD"/>
</dbReference>
<dbReference type="PANTHER" id="PTHR11850">
    <property type="entry name" value="HOMEOBOX PROTEIN TRANSCRIPTION FACTORS"/>
    <property type="match status" value="1"/>
</dbReference>
<keyword evidence="1 4" id="KW-0238">DNA-binding</keyword>
<dbReference type="RefSeq" id="XP_009020948.1">
    <property type="nucleotide sequence ID" value="XM_009022700.1"/>
</dbReference>
<evidence type="ECO:0000256" key="2">
    <source>
        <dbReference type="ARBA" id="ARBA00023155"/>
    </source>
</evidence>
<dbReference type="InParanoid" id="T1EIT8"/>
<dbReference type="CTD" id="20196488"/>
<proteinExistence type="predicted"/>
<feature type="domain" description="Homeobox" evidence="6">
    <location>
        <begin position="1"/>
        <end position="54"/>
    </location>
</feature>
<dbReference type="GO" id="GO:0003677">
    <property type="term" value="F:DNA binding"/>
    <property type="evidence" value="ECO:0007669"/>
    <property type="project" value="UniProtKB-UniRule"/>
</dbReference>
<reference evidence="8" key="3">
    <citation type="submission" date="2015-06" db="UniProtKB">
        <authorList>
            <consortium name="EnsemblMetazoa"/>
        </authorList>
    </citation>
    <scope>IDENTIFICATION</scope>
</reference>
<dbReference type="EMBL" id="KB096864">
    <property type="protein sequence ID" value="ESO00777.1"/>
    <property type="molecule type" value="Genomic_DNA"/>
</dbReference>
<gene>
    <name evidence="8" type="primary">20196488</name>
    <name evidence="7" type="ORF">HELRODRAFT_138328</name>
</gene>
<dbReference type="EnsemblMetazoa" id="HelroT138328">
    <property type="protein sequence ID" value="HelroP138328"/>
    <property type="gene ID" value="HelroG138328"/>
</dbReference>
<evidence type="ECO:0000313" key="9">
    <source>
        <dbReference type="Proteomes" id="UP000015101"/>
    </source>
</evidence>
<dbReference type="InterPro" id="IPR050224">
    <property type="entry name" value="TALE_homeobox"/>
</dbReference>
<dbReference type="Pfam" id="PF00046">
    <property type="entry name" value="Homeodomain"/>
    <property type="match status" value="1"/>
</dbReference>